<evidence type="ECO:0000256" key="7">
    <source>
        <dbReference type="SAM" id="Phobius"/>
    </source>
</evidence>
<dbReference type="InterPro" id="IPR012334">
    <property type="entry name" value="Pectin_lyas_fold"/>
</dbReference>
<feature type="region of interest" description="Disordered" evidence="6">
    <location>
        <begin position="3257"/>
        <end position="3308"/>
    </location>
</feature>
<keyword evidence="9" id="KW-0675">Receptor</keyword>
<dbReference type="Proteomes" id="UP000243006">
    <property type="component" value="Unassembled WGS sequence"/>
</dbReference>
<feature type="compositionally biased region" description="Polar residues" evidence="6">
    <location>
        <begin position="3264"/>
        <end position="3278"/>
    </location>
</feature>
<feature type="region of interest" description="Disordered" evidence="6">
    <location>
        <begin position="3033"/>
        <end position="3092"/>
    </location>
</feature>
<proteinExistence type="predicted"/>
<keyword evidence="7" id="KW-0472">Membrane</keyword>
<feature type="compositionally biased region" description="Basic and acidic residues" evidence="6">
    <location>
        <begin position="3078"/>
        <end position="3088"/>
    </location>
</feature>
<keyword evidence="7" id="KW-0812">Transmembrane</keyword>
<feature type="region of interest" description="Disordered" evidence="6">
    <location>
        <begin position="3147"/>
        <end position="3173"/>
    </location>
</feature>
<dbReference type="InterPro" id="IPR039448">
    <property type="entry name" value="Beta_helix"/>
</dbReference>
<organism evidence="9 10">
    <name type="scientific">Trichinella nativa</name>
    <dbReference type="NCBI Taxonomy" id="6335"/>
    <lineage>
        <taxon>Eukaryota</taxon>
        <taxon>Metazoa</taxon>
        <taxon>Ecdysozoa</taxon>
        <taxon>Nematoda</taxon>
        <taxon>Enoplea</taxon>
        <taxon>Dorylaimia</taxon>
        <taxon>Trichinellida</taxon>
        <taxon>Trichinellidae</taxon>
        <taxon>Trichinella</taxon>
    </lineage>
</organism>
<feature type="transmembrane region" description="Helical" evidence="7">
    <location>
        <begin position="2860"/>
        <end position="2888"/>
    </location>
</feature>
<feature type="domain" description="SRCR" evidence="8">
    <location>
        <begin position="1154"/>
        <end position="1265"/>
    </location>
</feature>
<dbReference type="InterPro" id="IPR011050">
    <property type="entry name" value="Pectin_lyase_fold/virulence"/>
</dbReference>
<feature type="disulfide bond" evidence="5">
    <location>
        <begin position="1231"/>
        <end position="1241"/>
    </location>
</feature>
<dbReference type="SMART" id="SM00710">
    <property type="entry name" value="PbH1"/>
    <property type="match status" value="16"/>
</dbReference>
<evidence type="ECO:0000256" key="2">
    <source>
        <dbReference type="ARBA" id="ARBA00022737"/>
    </source>
</evidence>
<keyword evidence="1" id="KW-0732">Signal</keyword>
<dbReference type="Gene3D" id="3.10.250.10">
    <property type="entry name" value="SRCR-like domain"/>
    <property type="match status" value="3"/>
</dbReference>
<keyword evidence="2" id="KW-0677">Repeat</keyword>
<dbReference type="SMART" id="SM00202">
    <property type="entry name" value="SR"/>
    <property type="match status" value="3"/>
</dbReference>
<dbReference type="GO" id="GO:0016020">
    <property type="term" value="C:membrane"/>
    <property type="evidence" value="ECO:0007669"/>
    <property type="project" value="InterPro"/>
</dbReference>
<dbReference type="PANTHER" id="PTHR47653">
    <property type="entry name" value="PROTEIN BARK BEETLE"/>
    <property type="match status" value="1"/>
</dbReference>
<dbReference type="SUPFAM" id="SSF56487">
    <property type="entry name" value="SRCR-like"/>
    <property type="match status" value="3"/>
</dbReference>
<dbReference type="EMBL" id="LVZM01017557">
    <property type="protein sequence ID" value="OUC42365.1"/>
    <property type="molecule type" value="Genomic_DNA"/>
</dbReference>
<accession>A0A1Y3EBI6</accession>
<dbReference type="InterPro" id="IPR006626">
    <property type="entry name" value="PbH1"/>
</dbReference>
<dbReference type="InterPro" id="IPR053243">
    <property type="entry name" value="SJ_maturation_regulator"/>
</dbReference>
<dbReference type="SUPFAM" id="SSF51126">
    <property type="entry name" value="Pectin lyase-like"/>
    <property type="match status" value="3"/>
</dbReference>
<keyword evidence="7" id="KW-1133">Transmembrane helix</keyword>
<name>A0A1Y3EBI6_9BILA</name>
<gene>
    <name evidence="9" type="ORF">D917_03025</name>
</gene>
<feature type="compositionally biased region" description="Low complexity" evidence="6">
    <location>
        <begin position="3046"/>
        <end position="3057"/>
    </location>
</feature>
<sequence length="3308" mass="375841">MMALRKRFKNRSGFHKWPLENLPATDTHYRHSGVEEFVAVVVMSMRHAYHYKQVRNREPGYLITFTTATFDDQQQQQQQLLVAHFQEAGGTYTLNHTLYYQDGPYKVTKPILIQAGAVLTIEQGVQLYFASGVGVVVQGVLQAVGNKYLQIDFLPWRTPIQELEHESSFPNLRLVDGPSTRQGRLQVLHNGRWRAVCTMMTNWTDVDYQTACRTMGFDSGGFWKWYRRNNDTRPFVMPLPGCNATHETIEHCTNWTSDRIQLSENLCQGEDDLGLVCWGPPSFHGWHFHWKGIEFQDAPWHYVPVDGIATKKESRSRLEYVNIWYAGYDKEVQNTTAAILARGMPPFMNYVDIKYSARDGIRVIAPDGPVEITNSTIAHNRGHGVVVENTTDGRLFINETRIMFNYGNGIYFRPKLGLSYRPVIDEPLGRESVVYYEPETPEMDICRQHEFNSKRKWFPRIYAAHLKNSTTLVSETNNWPCYVHITVTVWENARVLVEGQSSDPQWTCAIAQTVSCRSFDRPVQLTAIYLTPSVYSTVRKLIVTNIITLTSGQFFSAEITGEPEMTMMKSSIASMDFGRRLPITYSIQFLEMTGLSLLNNDAQLFLYVCDSTRGQDLCKFPRYKIPVLNGYMPPTVEAQNTGGSLWIGLRSEGSNITLNETVNVVMKIHASFGDQVFYGLNVSNCRITDNFGTGVYVENMRDRTVINNVTILRNQHVAGLHVCEGVGDIWVNNSLILDNWGDGINITYTGGSTVINGTQLSRNRMRGFALHQSLRGKFLALKQEVVFKGRPATNTDYTPTKVEENWWGGILVGNFCTSDSNYWLGDPKVIISYVEMVGNRYHPSFEYHSCQREKQPITEVEISGSVCRLATGFCVRVQPAVNLRMDINDNRFIRNERAVLLIRNRDHPQLFHLPARVSITRNQMKYNRGYFIVSVGLNDRSPVQNLTFHMQNEIKENEVINPFPLLNTRTLPHAAMIVSSSNVMLRRNCFHNPKAEFEIATDLDDHSRVIDARENNWGHTQPASFMYKIFDQFKRYTLARFDINPYAAVCNSQNPKMTELMNFFRQFRTASHPYVIGGTIYENTDLAKGVYTVVDDLHISPGAVLTLQPGTVLQFADGIGMLVQGELLRADYQGSSEPILFTLAKRDPISVSNIRLVQDDSERSTLAPASGRLEVFVDGEWGTVCNRSWTVELAAVACNQLGMVLDPEFLENWVVYPSPGNLPIIFDNIRCEELEYDITKCRHDGRNESVHLSCKPTDIVGLRCVEPKWAGVRYSLLANPAMVTGQTTIRHLIIEKAGLLDFRQPTFTAAFQIDWNYHLFEYLTVRDNFWTGVDILYNDPVKKPKLAHCTFVRNRRHGLRLRSAGITLENVTLIDNENAGLRFNPLLTRKTQRDVYSWLRRSDAAYQDTTIVDIPSRTVTEIQLTPSSREQRRFIVSKASACDGSFAQDCAYELTVRTSLNFGRIGIQLVNRPSNSSDENVLIYDYGQIARTISLRDNFIEFPFVTSGGVVKLHYSRSYGPARIALLVFHLNNFEYLDPFLHMRACTIENNQYGVSAIHYSSFYRVDDGSILLRNRRTQLWFHKSNFTRNSQAVIWVNGPLLFDASQSSPVAVIEYFIDNCSVALNNGSIIETHRDLHRSANAFKWKVWQSTMLDNRDSGMSIALPDPHYLDPNFEHRFELRETRFQDNENFHLELSGYLAWVNISSNNFTRNRARDGHGLIKLTGMEKELIMERNRWQYNRCRWVVSYDIKSHALFKTKVAARVFYNYFFDNYFLSPEDEYAENWPRSFAFGLFGLQQVDLHYNNFRNHLLDFEAVAGLKGAMLKTRANFSHNYWGRDSRAAIVQRIFDFDDWNIFSLAEYNPYFVTEERSLNWEWRPADAQLGTLDYEQPSVYDLHGRLFKSLTMKRQREKWTIFPYWYKPDKPYYIRKDLTIMPGATLTIEPGVEVHIYPNVRILVLGTLIAQGTFWDPIRLKPINLTDIQRPKQPTSATRWRRDAIYRMFPLLKRYDSFYQKFDVHLTDSLDPSLGFLEIKNMTTGELVPVCDRQFTRRNAEVVCRELGMETRNVHVRIGPRWNYNPKLKIVKSYPEPRQCYGHEGRLSDCALRLSSDETLWRCVDSEHFVFIHCGKSVALDSNYVGHWGGLMFGYQSAETHAAVGTNGGSVLRHVEIVGAGQAHNDSSAAVTVVRRGVVMDHVNVTNCSMHGIDVVAPREQVIFVKMNVTDNFGVGLRLLGVNSLAGSSIPPLFGEVPFPYHMFGILEFCSVDKRILVEQRMFVYFKYDSYPVDCLKTFVSVNSAKQLEFKLLVANLYNVVDNAVRPDRITLYDGHHVDNGKILGIGIYGSSKLMLGQHAIRSETSELTVHLKTNAADGTYGFLAEVVTVPAPPEPSPLRQITLREVRFERNDRGAVRYACTGDINPDVEVDFCSFNFNGYHLWGNFTTNDGALKMALYNTQNLRLENSMFFRNPGAVHITASSSSPSARLVGLVRNCAFGNNYNSESLVLDGWDYQKFYVVNNFFGRNWAPYHDTVYVGQVWANFTRNTFYNNTGTHIVHLGGYRDVSTEFQIFYKNVLYDNIATGHGYHYPASYGYFGHKQPAYISSQLRKRRDVSQIHRTGSSSTSFEWWANVGDQAERYHSTVFAASAQEKFELNLFNNPNNDFELTTAAKNPTDAYTGPLDARGNHWGSTGTAAVASGKIRDGNDYDYLIPVDHLPVIESNTSLIDGFCPPGWFQAGYEEWKSFQSCFLFVPGAVSYSVAQQFCKDQGAYMPFFRDQDRRLAPLASKVDEMNREFAIPFERFIPHMQTYETRFWISSIVVPPEKCGYLSSSTGGIGIYNCEDVLPFVCEKGPKPYEEPLYWQPAGIVAIIIAALLVLLVTVLGLLWWLKSKRRKEEFFERKSSLRASIRSFKLAQAKLRQEQSIVEVEREKARPPSPDLIEIAHRNLVLGSKSLESLNNSRIVVTTTTTTSPYTVSKLLSNSSLMKLNNNESSYDSCTSSTIYQNGTFTTKGNCLRTSPSSSYCESAYRSDFSHSSETSSLTGGTPSFKSFRSKAAAAPPPPRPALPVRSAPLPNLTKKRDNLVRRNDTSVSNATTTTESCATCQTGTTTLSYDTNCSVCREKLDENRASSYFSSTCTDSNATLTVRDSASTCPPESTITQSSSPSTSDECSSTVRSPVRCRRAVGQCSRDTLQSENLQLYCEQPLSSDVYSDVPSIYGCRRSRAPICFKDRSAPDLTYTSTTAASASRPDAVDSMYQSELAPMTSNPSSRSLSQLYSPWTPPDLDTFSRSSQCSSADEKPKPLETAM</sequence>
<feature type="domain" description="SRCR" evidence="8">
    <location>
        <begin position="172"/>
        <end position="278"/>
    </location>
</feature>
<evidence type="ECO:0000313" key="9">
    <source>
        <dbReference type="EMBL" id="OUC42365.1"/>
    </source>
</evidence>
<dbReference type="InterPro" id="IPR036772">
    <property type="entry name" value="SRCR-like_dom_sf"/>
</dbReference>
<feature type="compositionally biased region" description="Low complexity" evidence="6">
    <location>
        <begin position="3157"/>
        <end position="3173"/>
    </location>
</feature>
<dbReference type="SUPFAM" id="SSF56436">
    <property type="entry name" value="C-type lectin-like"/>
    <property type="match status" value="1"/>
</dbReference>
<keyword evidence="4" id="KW-0325">Glycoprotein</keyword>
<evidence type="ECO:0000256" key="4">
    <source>
        <dbReference type="ARBA" id="ARBA00023180"/>
    </source>
</evidence>
<dbReference type="InterPro" id="IPR016186">
    <property type="entry name" value="C-type_lectin-like/link_sf"/>
</dbReference>
<dbReference type="Pfam" id="PF13229">
    <property type="entry name" value="Beta_helix"/>
    <property type="match status" value="1"/>
</dbReference>
<dbReference type="Gene3D" id="2.160.20.10">
    <property type="entry name" value="Single-stranded right-handed beta-helix, Pectin lyase-like"/>
    <property type="match status" value="1"/>
</dbReference>
<keyword evidence="3 5" id="KW-1015">Disulfide bond</keyword>
<dbReference type="GO" id="GO:0045217">
    <property type="term" value="P:cell-cell junction maintenance"/>
    <property type="evidence" value="ECO:0007669"/>
    <property type="project" value="TreeGrafter"/>
</dbReference>
<evidence type="ECO:0000256" key="5">
    <source>
        <dbReference type="PROSITE-ProRule" id="PRU00196"/>
    </source>
</evidence>
<dbReference type="CDD" id="cd00037">
    <property type="entry name" value="CLECT"/>
    <property type="match status" value="1"/>
</dbReference>
<dbReference type="Gene3D" id="3.10.100.10">
    <property type="entry name" value="Mannose-Binding Protein A, subunit A"/>
    <property type="match status" value="1"/>
</dbReference>
<evidence type="ECO:0000256" key="3">
    <source>
        <dbReference type="ARBA" id="ARBA00023157"/>
    </source>
</evidence>
<protein>
    <submittedName>
        <fullName evidence="9">Scavenger receptor cysteine-rich domain protein</fullName>
    </submittedName>
</protein>
<evidence type="ECO:0000259" key="8">
    <source>
        <dbReference type="PROSITE" id="PS50287"/>
    </source>
</evidence>
<dbReference type="Pfam" id="PF00530">
    <property type="entry name" value="SRCR"/>
    <property type="match status" value="3"/>
</dbReference>
<comment type="caution">
    <text evidence="5">Lacks conserved residue(s) required for the propagation of feature annotation.</text>
</comment>
<feature type="compositionally biased region" description="Polar residues" evidence="6">
    <location>
        <begin position="3033"/>
        <end position="3045"/>
    </location>
</feature>
<evidence type="ECO:0000256" key="1">
    <source>
        <dbReference type="ARBA" id="ARBA00022729"/>
    </source>
</evidence>
<evidence type="ECO:0000313" key="10">
    <source>
        <dbReference type="Proteomes" id="UP000243006"/>
    </source>
</evidence>
<feature type="disulfide bond" evidence="5">
    <location>
        <begin position="2095"/>
        <end position="2105"/>
    </location>
</feature>
<reference evidence="9 10" key="1">
    <citation type="submission" date="2015-04" db="EMBL/GenBank/DDBJ databases">
        <title>Draft genome of the roundworm Trichinella nativa.</title>
        <authorList>
            <person name="Mitreva M."/>
        </authorList>
    </citation>
    <scope>NUCLEOTIDE SEQUENCE [LARGE SCALE GENOMIC DNA]</scope>
    <source>
        <strain evidence="9 10">ISS45</strain>
    </source>
</reference>
<feature type="compositionally biased region" description="Basic and acidic residues" evidence="6">
    <location>
        <begin position="3297"/>
        <end position="3308"/>
    </location>
</feature>
<comment type="caution">
    <text evidence="9">The sequence shown here is derived from an EMBL/GenBank/DDBJ whole genome shotgun (WGS) entry which is preliminary data.</text>
</comment>
<dbReference type="InterPro" id="IPR001190">
    <property type="entry name" value="SRCR"/>
</dbReference>
<feature type="domain" description="SRCR" evidence="8">
    <location>
        <begin position="2019"/>
        <end position="2130"/>
    </location>
</feature>
<dbReference type="PANTHER" id="PTHR47653:SF1">
    <property type="entry name" value="DELETED IN MALIGNANT BRAIN TUMORS 1 PROTEIN"/>
    <property type="match status" value="1"/>
</dbReference>
<dbReference type="InterPro" id="IPR016187">
    <property type="entry name" value="CTDL_fold"/>
</dbReference>
<evidence type="ECO:0000256" key="6">
    <source>
        <dbReference type="SAM" id="MobiDB-lite"/>
    </source>
</evidence>
<dbReference type="PROSITE" id="PS50287">
    <property type="entry name" value="SRCR_2"/>
    <property type="match status" value="3"/>
</dbReference>
<feature type="disulfide bond" evidence="5">
    <location>
        <begin position="242"/>
        <end position="252"/>
    </location>
</feature>